<dbReference type="InterPro" id="IPR003760">
    <property type="entry name" value="PnrA-like"/>
</dbReference>
<dbReference type="PANTHER" id="PTHR43208">
    <property type="entry name" value="ABC TRANSPORTER SUBSTRATE-BINDING PROTEIN"/>
    <property type="match status" value="1"/>
</dbReference>
<evidence type="ECO:0000256" key="1">
    <source>
        <dbReference type="ARBA" id="ARBA00022729"/>
    </source>
</evidence>
<dbReference type="InterPro" id="IPR052910">
    <property type="entry name" value="ABC-Purine-Binding"/>
</dbReference>
<keyword evidence="1 2" id="KW-0732">Signal</keyword>
<protein>
    <recommendedName>
        <fullName evidence="3">ABC transporter substrate-binding protein PnrA-like domain-containing protein</fullName>
    </recommendedName>
</protein>
<dbReference type="GO" id="GO:0005886">
    <property type="term" value="C:plasma membrane"/>
    <property type="evidence" value="ECO:0007669"/>
    <property type="project" value="InterPro"/>
</dbReference>
<evidence type="ECO:0000256" key="2">
    <source>
        <dbReference type="SAM" id="SignalP"/>
    </source>
</evidence>
<dbReference type="PANTHER" id="PTHR43208:SF1">
    <property type="entry name" value="ABC TRANSPORTER SUBSTRATE-BINDING PROTEIN"/>
    <property type="match status" value="1"/>
</dbReference>
<dbReference type="Gene3D" id="3.40.50.2300">
    <property type="match status" value="2"/>
</dbReference>
<sequence length="405" mass="44059">MKRKILSLLMTFCMVFSLTSCGRGGKVVDMVTNDTGEKTEVSQNSDTAKKAADTNKAGMKTISKDELKIGVLYIGSASETSGYTYAHEIGIQGMANNIGLSDNQIVRKESVSDSDEKAIKAALQDCVDKKCNVIFTTSWGYMNQTEEFAEKYPDIYFANATGYLSNGKNFTNYFGRIYQTRYLSGIVAGLKTKTNKIGYVSAMGTDNSECTGGVDAFAIGVESVNKAAKVKVAVTNSWYAPDDEKKASDALIAAGCDVLAQHCDTTAPQEASQDNGTWSIGYNSDMSKETPKATLTSVIWNWSAYYTSYISSIINASYDGKNYYGGMKENLVSLTELSSLCESDTADKIKEAKENIISGKFGVFDGVLKTNTGKTVGKEGKTLDDATITGKINWYYHNVSLINWK</sequence>
<dbReference type="PROSITE" id="PS51257">
    <property type="entry name" value="PROKAR_LIPOPROTEIN"/>
    <property type="match status" value="1"/>
</dbReference>
<feature type="signal peptide" evidence="2">
    <location>
        <begin position="1"/>
        <end position="22"/>
    </location>
</feature>
<feature type="chain" id="PRO_5043722141" description="ABC transporter substrate-binding protein PnrA-like domain-containing protein" evidence="2">
    <location>
        <begin position="23"/>
        <end position="405"/>
    </location>
</feature>
<comment type="caution">
    <text evidence="4">The sequence shown here is derived from an EMBL/GenBank/DDBJ whole genome shotgun (WGS) entry which is preliminary data.</text>
</comment>
<feature type="domain" description="ABC transporter substrate-binding protein PnrA-like" evidence="3">
    <location>
        <begin position="69"/>
        <end position="358"/>
    </location>
</feature>
<evidence type="ECO:0000313" key="4">
    <source>
        <dbReference type="EMBL" id="KQC85369.1"/>
    </source>
</evidence>
<accession>A0AAW3JS96</accession>
<reference evidence="4 5" key="1">
    <citation type="submission" date="2015-10" db="EMBL/GenBank/DDBJ databases">
        <title>Butyribacter intestini gen. nov., sp. nov., a butyric acid-producing bacterium of the family Lachnospiraceae isolated from the human faeces.</title>
        <authorList>
            <person name="Zou Y."/>
            <person name="Xue W."/>
            <person name="Luo G."/>
            <person name="Lv M."/>
        </authorList>
    </citation>
    <scope>NUCLEOTIDE SEQUENCE [LARGE SCALE GENOMIC DNA]</scope>
    <source>
        <strain evidence="4 5">TF01-11</strain>
    </source>
</reference>
<dbReference type="CDD" id="cd19963">
    <property type="entry name" value="PBP1_BMP-like"/>
    <property type="match status" value="1"/>
</dbReference>
<evidence type="ECO:0000259" key="3">
    <source>
        <dbReference type="Pfam" id="PF02608"/>
    </source>
</evidence>
<dbReference type="Pfam" id="PF02608">
    <property type="entry name" value="Bmp"/>
    <property type="match status" value="1"/>
</dbReference>
<dbReference type="Proteomes" id="UP000050833">
    <property type="component" value="Unassembled WGS sequence"/>
</dbReference>
<evidence type="ECO:0000313" key="5">
    <source>
        <dbReference type="Proteomes" id="UP000050833"/>
    </source>
</evidence>
<organism evidence="4 5">
    <name type="scientific">Butyribacter intestini</name>
    <dbReference type="NCBI Taxonomy" id="1703332"/>
    <lineage>
        <taxon>Bacteria</taxon>
        <taxon>Bacillati</taxon>
        <taxon>Bacillota</taxon>
        <taxon>Clostridia</taxon>
        <taxon>Lachnospirales</taxon>
        <taxon>Lachnospiraceae</taxon>
        <taxon>Butyribacter</taxon>
    </lineage>
</organism>
<dbReference type="AlphaFoldDB" id="A0AAW3JS96"/>
<gene>
    <name evidence="4" type="ORF">APZ18_11835</name>
</gene>
<proteinExistence type="predicted"/>
<dbReference type="RefSeq" id="WP_055945190.1">
    <property type="nucleotide sequence ID" value="NZ_JAQDDZ010000006.1"/>
</dbReference>
<name>A0AAW3JS96_9FIRM</name>
<dbReference type="EMBL" id="LLKB01000005">
    <property type="protein sequence ID" value="KQC85369.1"/>
    <property type="molecule type" value="Genomic_DNA"/>
</dbReference>
<keyword evidence="5" id="KW-1185">Reference proteome</keyword>